<dbReference type="GeneID" id="85457796"/>
<evidence type="ECO:0000256" key="1">
    <source>
        <dbReference type="SAM" id="MobiDB-lite"/>
    </source>
</evidence>
<proteinExistence type="predicted"/>
<feature type="region of interest" description="Disordered" evidence="1">
    <location>
        <begin position="1"/>
        <end position="72"/>
    </location>
</feature>
<comment type="caution">
    <text evidence="2">The sequence shown here is derived from an EMBL/GenBank/DDBJ whole genome shotgun (WGS) entry which is preliminary data.</text>
</comment>
<name>A0AAJ0EPI2_9PEZI</name>
<evidence type="ECO:0000313" key="3">
    <source>
        <dbReference type="Proteomes" id="UP001224890"/>
    </source>
</evidence>
<evidence type="ECO:0000313" key="2">
    <source>
        <dbReference type="EMBL" id="KAK1656508.1"/>
    </source>
</evidence>
<accession>A0AAJ0EPI2</accession>
<feature type="compositionally biased region" description="Basic and acidic residues" evidence="1">
    <location>
        <begin position="46"/>
        <end position="58"/>
    </location>
</feature>
<feature type="compositionally biased region" description="Basic residues" evidence="1">
    <location>
        <begin position="30"/>
        <end position="45"/>
    </location>
</feature>
<dbReference type="EMBL" id="JAHMHR010000177">
    <property type="protein sequence ID" value="KAK1656508.1"/>
    <property type="molecule type" value="Genomic_DNA"/>
</dbReference>
<dbReference type="RefSeq" id="XP_060421272.1">
    <property type="nucleotide sequence ID" value="XM_060573270.1"/>
</dbReference>
<gene>
    <name evidence="2" type="ORF">BDP55DRAFT_639567</name>
</gene>
<reference evidence="2" key="1">
    <citation type="submission" date="2021-06" db="EMBL/GenBank/DDBJ databases">
        <title>Comparative genomics, transcriptomics and evolutionary studies reveal genomic signatures of adaptation to plant cell wall in hemibiotrophic fungi.</title>
        <authorList>
            <consortium name="DOE Joint Genome Institute"/>
            <person name="Baroncelli R."/>
            <person name="Diaz J.F."/>
            <person name="Benocci T."/>
            <person name="Peng M."/>
            <person name="Battaglia E."/>
            <person name="Haridas S."/>
            <person name="Andreopoulos W."/>
            <person name="Labutti K."/>
            <person name="Pangilinan J."/>
            <person name="Floch G.L."/>
            <person name="Makela M.R."/>
            <person name="Henrissat B."/>
            <person name="Grigoriev I.V."/>
            <person name="Crouch J.A."/>
            <person name="De Vries R.P."/>
            <person name="Sukno S.A."/>
            <person name="Thon M.R."/>
        </authorList>
    </citation>
    <scope>NUCLEOTIDE SEQUENCE</scope>
    <source>
        <strain evidence="2">CBS 193.32</strain>
    </source>
</reference>
<dbReference type="Proteomes" id="UP001224890">
    <property type="component" value="Unassembled WGS sequence"/>
</dbReference>
<organism evidence="2 3">
    <name type="scientific">Colletotrichum godetiae</name>
    <dbReference type="NCBI Taxonomy" id="1209918"/>
    <lineage>
        <taxon>Eukaryota</taxon>
        <taxon>Fungi</taxon>
        <taxon>Dikarya</taxon>
        <taxon>Ascomycota</taxon>
        <taxon>Pezizomycotina</taxon>
        <taxon>Sordariomycetes</taxon>
        <taxon>Hypocreomycetidae</taxon>
        <taxon>Glomerellales</taxon>
        <taxon>Glomerellaceae</taxon>
        <taxon>Colletotrichum</taxon>
        <taxon>Colletotrichum acutatum species complex</taxon>
    </lineage>
</organism>
<keyword evidence="3" id="KW-1185">Reference proteome</keyword>
<feature type="non-terminal residue" evidence="2">
    <location>
        <position position="1"/>
    </location>
</feature>
<dbReference type="AlphaFoldDB" id="A0AAJ0EPI2"/>
<protein>
    <submittedName>
        <fullName evidence="2">Uncharacterized protein</fullName>
    </submittedName>
</protein>
<sequence length="159" mass="17696">QRRPAEAPAHGFLSEGAKRGADVVSQVSKSRIRKQVERRKRRRGRVASDDQGPKEREGATYSSGKPIDQAADETSIAVHVALQNDKAHDRTRASSVFCASLQLKQCDDLAEYCDGLVWFQGRRRSVQRSSMATDYERKAEVSLGREGQLVVVAVVVEER</sequence>